<evidence type="ECO:0000256" key="2">
    <source>
        <dbReference type="ARBA" id="ARBA00023002"/>
    </source>
</evidence>
<evidence type="ECO:0000256" key="5">
    <source>
        <dbReference type="PIRSR" id="PIRSR036492-1"/>
    </source>
</evidence>
<evidence type="ECO:0000256" key="7">
    <source>
        <dbReference type="RuleBase" id="RU003345"/>
    </source>
</evidence>
<sequence length="478" mass="53417">MTDTGAAEAVRAELMACFESQRAAYLEAPYPSFDERKQDLLNLKRMVSENLDAMIDAISEDYGNRSRHESKFAEIVTVTDGINDTIKQLKKWMKPQKRHVDKSMYLGAKNRLIPQPLGVAGLIIPWNFPVNLTFSQLTAVFAAGNRAMVKMSENSIALSRLLKELAPRYFPEDKLAFFEETGGVGIQFSQVPFDLLIFTGSGQTGRAVMASAARNLTPVILELGGKAPAVIDPAYPLKKAVERIMFVKQFNAGQICTNVDYVFVHRSQREAFIELARAYAAKHCPDINHIDYTSIIDDRSFQRLRDTLGDARDKGATVINLCEGQEPNAELRKMPLHLVLDTTPEMTIRQRETFGPLLMVLEYSEPSEVVDYVNSHDRPLALYPFTNDSKLSDMYIERIMSGGVTVNDALFHVGQHDLPFGGVGPSGMGHYHGYEGFVACSKMRPVFYQAKRTAMKLLAPPYGKLATRILDTMVKMKG</sequence>
<keyword evidence="10" id="KW-1185">Reference proteome</keyword>
<evidence type="ECO:0000256" key="4">
    <source>
        <dbReference type="PIRNR" id="PIRNR036492"/>
    </source>
</evidence>
<dbReference type="InterPro" id="IPR016163">
    <property type="entry name" value="Ald_DH_C"/>
</dbReference>
<keyword evidence="3" id="KW-0520">NAD</keyword>
<dbReference type="GO" id="GO:0006081">
    <property type="term" value="P:aldehyde metabolic process"/>
    <property type="evidence" value="ECO:0007669"/>
    <property type="project" value="InterPro"/>
</dbReference>
<evidence type="ECO:0000256" key="1">
    <source>
        <dbReference type="ARBA" id="ARBA00009986"/>
    </source>
</evidence>
<evidence type="ECO:0000313" key="10">
    <source>
        <dbReference type="Proteomes" id="UP000664303"/>
    </source>
</evidence>
<dbReference type="AlphaFoldDB" id="A0A939DFJ2"/>
<organism evidence="9 10">
    <name type="scientific">Parahaliea mediterranea</name>
    <dbReference type="NCBI Taxonomy" id="651086"/>
    <lineage>
        <taxon>Bacteria</taxon>
        <taxon>Pseudomonadati</taxon>
        <taxon>Pseudomonadota</taxon>
        <taxon>Gammaproteobacteria</taxon>
        <taxon>Cellvibrionales</taxon>
        <taxon>Halieaceae</taxon>
        <taxon>Parahaliea</taxon>
    </lineage>
</organism>
<dbReference type="PIRSF" id="PIRSF036492">
    <property type="entry name" value="ALDH"/>
    <property type="match status" value="1"/>
</dbReference>
<evidence type="ECO:0000259" key="8">
    <source>
        <dbReference type="Pfam" id="PF00171"/>
    </source>
</evidence>
<feature type="active site" evidence="5 6">
    <location>
        <position position="222"/>
    </location>
</feature>
<evidence type="ECO:0000256" key="3">
    <source>
        <dbReference type="ARBA" id="ARBA00023027"/>
    </source>
</evidence>
<accession>A0A939DFJ2</accession>
<dbReference type="InterPro" id="IPR012394">
    <property type="entry name" value="Aldehyde_DH_NAD(P)"/>
</dbReference>
<dbReference type="InterPro" id="IPR029510">
    <property type="entry name" value="Ald_DH_CS_GLU"/>
</dbReference>
<dbReference type="Gene3D" id="3.40.605.10">
    <property type="entry name" value="Aldehyde Dehydrogenase, Chain A, domain 1"/>
    <property type="match status" value="1"/>
</dbReference>
<dbReference type="PANTHER" id="PTHR43570:SF20">
    <property type="entry name" value="ALDEHYDE DEHYDROGENASE ALDX-RELATED"/>
    <property type="match status" value="1"/>
</dbReference>
<feature type="active site" evidence="5">
    <location>
        <position position="256"/>
    </location>
</feature>
<protein>
    <recommendedName>
        <fullName evidence="4">Aldehyde dehydrogenase</fullName>
    </recommendedName>
</protein>
<dbReference type="Proteomes" id="UP000664303">
    <property type="component" value="Unassembled WGS sequence"/>
</dbReference>
<dbReference type="InterPro" id="IPR016161">
    <property type="entry name" value="Ald_DH/histidinol_DH"/>
</dbReference>
<name>A0A939DFJ2_9GAMM</name>
<dbReference type="InterPro" id="IPR015590">
    <property type="entry name" value="Aldehyde_DH_dom"/>
</dbReference>
<dbReference type="GO" id="GO:0004029">
    <property type="term" value="F:aldehyde dehydrogenase (NAD+) activity"/>
    <property type="evidence" value="ECO:0007669"/>
    <property type="project" value="TreeGrafter"/>
</dbReference>
<dbReference type="GO" id="GO:0005737">
    <property type="term" value="C:cytoplasm"/>
    <property type="evidence" value="ECO:0007669"/>
    <property type="project" value="TreeGrafter"/>
</dbReference>
<dbReference type="Pfam" id="PF00171">
    <property type="entry name" value="Aldedh"/>
    <property type="match status" value="1"/>
</dbReference>
<dbReference type="PROSITE" id="PS00687">
    <property type="entry name" value="ALDEHYDE_DEHYDR_GLU"/>
    <property type="match status" value="1"/>
</dbReference>
<gene>
    <name evidence="9" type="ORF">JYP50_08345</name>
</gene>
<comment type="similarity">
    <text evidence="1 4 7">Belongs to the aldehyde dehydrogenase family.</text>
</comment>
<dbReference type="SUPFAM" id="SSF53720">
    <property type="entry name" value="ALDH-like"/>
    <property type="match status" value="1"/>
</dbReference>
<feature type="domain" description="Aldehyde dehydrogenase" evidence="8">
    <location>
        <begin position="9"/>
        <end position="443"/>
    </location>
</feature>
<dbReference type="InterPro" id="IPR016162">
    <property type="entry name" value="Ald_DH_N"/>
</dbReference>
<dbReference type="PANTHER" id="PTHR43570">
    <property type="entry name" value="ALDEHYDE DEHYDROGENASE"/>
    <property type="match status" value="1"/>
</dbReference>
<proteinExistence type="inferred from homology"/>
<keyword evidence="2 4" id="KW-0560">Oxidoreductase</keyword>
<comment type="caution">
    <text evidence="9">The sequence shown here is derived from an EMBL/GenBank/DDBJ whole genome shotgun (WGS) entry which is preliminary data.</text>
</comment>
<dbReference type="Gene3D" id="3.40.309.10">
    <property type="entry name" value="Aldehyde Dehydrogenase, Chain A, domain 2"/>
    <property type="match status" value="1"/>
</dbReference>
<evidence type="ECO:0000313" key="9">
    <source>
        <dbReference type="EMBL" id="MBN7796597.1"/>
    </source>
</evidence>
<reference evidence="9" key="1">
    <citation type="submission" date="2021-02" db="EMBL/GenBank/DDBJ databases">
        <title>PHA producing bacteria isolated from coastal sediment in Guangdong, Shenzhen.</title>
        <authorList>
            <person name="Zheng W."/>
            <person name="Yu S."/>
            <person name="Huang Y."/>
        </authorList>
    </citation>
    <scope>NUCLEOTIDE SEQUENCE</scope>
    <source>
        <strain evidence="9">TN14-10</strain>
    </source>
</reference>
<evidence type="ECO:0000256" key="6">
    <source>
        <dbReference type="PROSITE-ProRule" id="PRU10007"/>
    </source>
</evidence>
<dbReference type="CDD" id="cd07133">
    <property type="entry name" value="ALDH_CALDH_CalB"/>
    <property type="match status" value="1"/>
</dbReference>
<dbReference type="EMBL" id="JAFKCZ010000005">
    <property type="protein sequence ID" value="MBN7796597.1"/>
    <property type="molecule type" value="Genomic_DNA"/>
</dbReference>